<sequence length="202" mass="23553">MNSSFELFKSILEDTRNTRALYQFLRNVVKPPYDYSDLLRWQWAQSVSALDKLIHDLVRVGMVESFLGDRTPTPKFLGFGFTLDTHFKLVQNTASATYLFEQMVTQKHGFLSFQEPDKISDALSNIWNEQHKWQKISLELGQDENYTKTLLKNISIRRNQIVHEGDYSNSLLQRQPISEEDVDTVIDFVDKLGEVIYNLVKL</sequence>
<organism evidence="2 3">
    <name type="scientific">Paenibacillus thailandensis</name>
    <dbReference type="NCBI Taxonomy" id="393250"/>
    <lineage>
        <taxon>Bacteria</taxon>
        <taxon>Bacillati</taxon>
        <taxon>Bacillota</taxon>
        <taxon>Bacilli</taxon>
        <taxon>Bacillales</taxon>
        <taxon>Paenibacillaceae</taxon>
        <taxon>Paenibacillus</taxon>
    </lineage>
</organism>
<comment type="caution">
    <text evidence="2">The sequence shown here is derived from an EMBL/GenBank/DDBJ whole genome shotgun (WGS) entry which is preliminary data.</text>
</comment>
<evidence type="ECO:0000313" key="3">
    <source>
        <dbReference type="Proteomes" id="UP001597493"/>
    </source>
</evidence>
<accession>A0ABW5R748</accession>
<evidence type="ECO:0000259" key="1">
    <source>
        <dbReference type="Pfam" id="PF18735"/>
    </source>
</evidence>
<keyword evidence="3" id="KW-1185">Reference proteome</keyword>
<proteinExistence type="predicted"/>
<gene>
    <name evidence="2" type="ORF">ACFSW5_25765</name>
</gene>
<dbReference type="InterPro" id="IPR041519">
    <property type="entry name" value="HEPN_RiboL-PSP"/>
</dbReference>
<feature type="domain" description="RiboL-PSP-HEPN" evidence="1">
    <location>
        <begin position="14"/>
        <end position="200"/>
    </location>
</feature>
<dbReference type="Pfam" id="PF18735">
    <property type="entry name" value="HEPN_RiboL-PSP"/>
    <property type="match status" value="1"/>
</dbReference>
<dbReference type="EMBL" id="JBHUMY010000043">
    <property type="protein sequence ID" value="MFD2663653.1"/>
    <property type="molecule type" value="Genomic_DNA"/>
</dbReference>
<name>A0ABW5R748_9BACL</name>
<protein>
    <submittedName>
        <fullName evidence="2">HEPN domain-containing protein</fullName>
    </submittedName>
</protein>
<dbReference type="Proteomes" id="UP001597493">
    <property type="component" value="Unassembled WGS sequence"/>
</dbReference>
<reference evidence="3" key="1">
    <citation type="journal article" date="2019" name="Int. J. Syst. Evol. Microbiol.">
        <title>The Global Catalogue of Microorganisms (GCM) 10K type strain sequencing project: providing services to taxonomists for standard genome sequencing and annotation.</title>
        <authorList>
            <consortium name="The Broad Institute Genomics Platform"/>
            <consortium name="The Broad Institute Genome Sequencing Center for Infectious Disease"/>
            <person name="Wu L."/>
            <person name="Ma J."/>
        </authorList>
    </citation>
    <scope>NUCLEOTIDE SEQUENCE [LARGE SCALE GENOMIC DNA]</scope>
    <source>
        <strain evidence="3">TISTR 1827</strain>
    </source>
</reference>
<dbReference type="RefSeq" id="WP_379280112.1">
    <property type="nucleotide sequence ID" value="NZ_JBHUGT010000022.1"/>
</dbReference>
<evidence type="ECO:0000313" key="2">
    <source>
        <dbReference type="EMBL" id="MFD2663653.1"/>
    </source>
</evidence>